<proteinExistence type="predicted"/>
<dbReference type="Proteomes" id="UP001055108">
    <property type="component" value="Unassembled WGS sequence"/>
</dbReference>
<reference evidence="1" key="1">
    <citation type="journal article" date="2016" name="Front. Microbiol.">
        <title>Genome Sequence of the Piezophilic, Mesophilic Sulfate-Reducing Bacterium Desulfovibrio indicus J2T.</title>
        <authorList>
            <person name="Cao J."/>
            <person name="Maignien L."/>
            <person name="Shao Z."/>
            <person name="Alain K."/>
            <person name="Jebbar M."/>
        </authorList>
    </citation>
    <scope>NUCLEOTIDE SEQUENCE</scope>
    <source>
        <strain evidence="1">NBRC 103626</strain>
    </source>
</reference>
<accession>A0AA37HP10</accession>
<sequence>MTRLQQYRIRRARQRTSQERLEAALDAVIPSLELPPSEAFQAVLAYAIDGLVAQGTVYQKQQALRLVSDALTKRGIIG</sequence>
<keyword evidence="2" id="KW-1185">Reference proteome</keyword>
<dbReference type="RefSeq" id="WP_238303002.1">
    <property type="nucleotide sequence ID" value="NZ_BPQM01000052.1"/>
</dbReference>
<evidence type="ECO:0000313" key="1">
    <source>
        <dbReference type="EMBL" id="GJD79105.1"/>
    </source>
</evidence>
<dbReference type="EMBL" id="BPQM01000052">
    <property type="protein sequence ID" value="GJD79105.1"/>
    <property type="molecule type" value="Genomic_DNA"/>
</dbReference>
<name>A0AA37HP10_9HYPH</name>
<protein>
    <submittedName>
        <fullName evidence="1">Uncharacterized protein</fullName>
    </submittedName>
</protein>
<evidence type="ECO:0000313" key="2">
    <source>
        <dbReference type="Proteomes" id="UP001055108"/>
    </source>
</evidence>
<dbReference type="AlphaFoldDB" id="A0AA37HP10"/>
<organism evidence="1 2">
    <name type="scientific">Methylobacterium gregans</name>
    <dbReference type="NCBI Taxonomy" id="374424"/>
    <lineage>
        <taxon>Bacteria</taxon>
        <taxon>Pseudomonadati</taxon>
        <taxon>Pseudomonadota</taxon>
        <taxon>Alphaproteobacteria</taxon>
        <taxon>Hyphomicrobiales</taxon>
        <taxon>Methylobacteriaceae</taxon>
        <taxon>Methylobacterium</taxon>
    </lineage>
</organism>
<gene>
    <name evidence="1" type="ORF">NBEOAGPD_2326</name>
</gene>
<comment type="caution">
    <text evidence="1">The sequence shown here is derived from an EMBL/GenBank/DDBJ whole genome shotgun (WGS) entry which is preliminary data.</text>
</comment>
<reference evidence="1" key="2">
    <citation type="submission" date="2021-08" db="EMBL/GenBank/DDBJ databases">
        <authorList>
            <person name="Tani A."/>
            <person name="Ola A."/>
            <person name="Ogura Y."/>
            <person name="Katsura K."/>
            <person name="Hayashi T."/>
        </authorList>
    </citation>
    <scope>NUCLEOTIDE SEQUENCE</scope>
    <source>
        <strain evidence="1">NBRC 103626</strain>
    </source>
</reference>